<accession>A0A5N5UL27</accession>
<dbReference type="Proteomes" id="UP000326865">
    <property type="component" value="Unassembled WGS sequence"/>
</dbReference>
<evidence type="ECO:0000313" key="2">
    <source>
        <dbReference type="EMBL" id="KAB7514180.1"/>
    </source>
</evidence>
<keyword evidence="6" id="KW-1185">Reference proteome</keyword>
<comment type="caution">
    <text evidence="2">The sequence shown here is derived from an EMBL/GenBank/DDBJ whole genome shotgun (WGS) entry which is preliminary data.</text>
</comment>
<dbReference type="EMBL" id="QMDY01000003">
    <property type="protein sequence ID" value="KAB7518970.1"/>
    <property type="molecule type" value="Genomic_DNA"/>
</dbReference>
<proteinExistence type="predicted"/>
<dbReference type="OrthoDB" id="167123at2157"/>
<dbReference type="Pfam" id="PF25931">
    <property type="entry name" value="DUF7976"/>
    <property type="match status" value="1"/>
</dbReference>
<sequence length="69" mass="8084">MSHSDEYRELLREVAEDVRGDSSESEQLAAILYRVSDLYDEEEDTDPQDVYRNVKTIFEIKDRGTLARD</sequence>
<dbReference type="Proteomes" id="UP000326207">
    <property type="component" value="Unassembled WGS sequence"/>
</dbReference>
<evidence type="ECO:0000313" key="3">
    <source>
        <dbReference type="EMBL" id="KAB7518970.1"/>
    </source>
</evidence>
<dbReference type="RefSeq" id="WP_152120517.1">
    <property type="nucleotide sequence ID" value="NZ_QJOW01000004.1"/>
</dbReference>
<name>A0A5N5U6F8_9EURY</name>
<dbReference type="EMBL" id="QJOW01000004">
    <property type="protein sequence ID" value="KAB7514180.1"/>
    <property type="molecule type" value="Genomic_DNA"/>
</dbReference>
<dbReference type="InterPro" id="IPR058282">
    <property type="entry name" value="DUF7976"/>
</dbReference>
<organism evidence="2 5">
    <name type="scientific">Halosegnis rubeus</name>
    <dbReference type="NCBI Taxonomy" id="2212850"/>
    <lineage>
        <taxon>Archaea</taxon>
        <taxon>Methanobacteriati</taxon>
        <taxon>Methanobacteriota</taxon>
        <taxon>Stenosarchaea group</taxon>
        <taxon>Halobacteria</taxon>
        <taxon>Halobacteriales</taxon>
        <taxon>Natronomonadaceae</taxon>
        <taxon>Halosegnis</taxon>
    </lineage>
</organism>
<evidence type="ECO:0000313" key="1">
    <source>
        <dbReference type="EMBL" id="KAB7513779.1"/>
    </source>
</evidence>
<evidence type="ECO:0000313" key="4">
    <source>
        <dbReference type="Proteomes" id="UP000326207"/>
    </source>
</evidence>
<evidence type="ECO:0000313" key="6">
    <source>
        <dbReference type="Proteomes" id="UP000326865"/>
    </source>
</evidence>
<accession>A0A5N5U6F8</accession>
<dbReference type="Proteomes" id="UP000326302">
    <property type="component" value="Unassembled WGS sequence"/>
</dbReference>
<gene>
    <name evidence="1" type="ORF">DM867_08180</name>
    <name evidence="2" type="ORF">DMP03_09835</name>
    <name evidence="3" type="ORF">DP108_07425</name>
</gene>
<reference evidence="4 5" key="1">
    <citation type="submission" date="2019-10" db="EMBL/GenBank/DDBJ databases">
        <title>Unraveling microbial dark matter from salterns through culturing: the case of the genus Halosegnis.</title>
        <authorList>
            <person name="Duran-Viseras A."/>
            <person name="Andrei A.-S."/>
            <person name="Vera-Gargallo B."/>
            <person name="Ghai R."/>
            <person name="Sanchez-Porro C."/>
            <person name="Ventosa A."/>
        </authorList>
    </citation>
    <scope>NUCLEOTIDE SEQUENCE [LARGE SCALE GENOMIC DNA]</scope>
    <source>
        <strain evidence="2 5">F17-44</strain>
        <strain evidence="1 6">F18-79</strain>
        <strain evidence="3 4">F19-13</strain>
    </source>
</reference>
<evidence type="ECO:0000313" key="5">
    <source>
        <dbReference type="Proteomes" id="UP000326302"/>
    </source>
</evidence>
<protein>
    <submittedName>
        <fullName evidence="2">Uncharacterized protein</fullName>
    </submittedName>
</protein>
<accession>A0A5N5U5N2</accession>
<dbReference type="AlphaFoldDB" id="A0A5N5U6F8"/>
<dbReference type="EMBL" id="QKKZ01000003">
    <property type="protein sequence ID" value="KAB7513779.1"/>
    <property type="molecule type" value="Genomic_DNA"/>
</dbReference>